<dbReference type="AlphaFoldDB" id="A0A0H1RCK4"/>
<sequence>MYRHILIATDGSFLASRGVAHGVQLAKALNAKVTLLTVSERFHAFSLEAEQLEETASSFKEHVAKEASKTLEEAAKVAADAGVEASPIHREDDEPYQAIVRTAEGRGCDLIVMASHGRGGVSAMFLGSETLKVLSHSKLPVLVVR</sequence>
<organism evidence="4 5">
    <name type="scientific">Microvirga vignae</name>
    <dbReference type="NCBI Taxonomy" id="1225564"/>
    <lineage>
        <taxon>Bacteria</taxon>
        <taxon>Pseudomonadati</taxon>
        <taxon>Pseudomonadota</taxon>
        <taxon>Alphaproteobacteria</taxon>
        <taxon>Hyphomicrobiales</taxon>
        <taxon>Methylobacteriaceae</taxon>
        <taxon>Microvirga</taxon>
    </lineage>
</organism>
<keyword evidence="5" id="KW-1185">Reference proteome</keyword>
<dbReference type="SUPFAM" id="SSF52402">
    <property type="entry name" value="Adenine nucleotide alpha hydrolases-like"/>
    <property type="match status" value="1"/>
</dbReference>
<evidence type="ECO:0000256" key="2">
    <source>
        <dbReference type="PIRNR" id="PIRNR006276"/>
    </source>
</evidence>
<protein>
    <recommendedName>
        <fullName evidence="2">Universal stress protein</fullName>
    </recommendedName>
</protein>
<gene>
    <name evidence="4" type="ORF">AA309_11890</name>
</gene>
<name>A0A0H1RCK4_9HYPH</name>
<feature type="domain" description="UspA" evidence="3">
    <location>
        <begin position="1"/>
        <end position="145"/>
    </location>
</feature>
<evidence type="ECO:0000313" key="4">
    <source>
        <dbReference type="EMBL" id="KLK92938.1"/>
    </source>
</evidence>
<reference evidence="4 5" key="1">
    <citation type="submission" date="2015-05" db="EMBL/GenBank/DDBJ databases">
        <title>Draft genome sequence of Microvirga vignae strain BR3299, a novel nitrogen fixing bacteria isolated from Brazil semi-aired region.</title>
        <authorList>
            <person name="Zilli J.E."/>
            <person name="Passos S.R."/>
            <person name="Leite J."/>
            <person name="Baldani J.I."/>
            <person name="Xavier G.R."/>
            <person name="Rumjaneck N.G."/>
            <person name="Simoes-Araujo J.L."/>
        </authorList>
    </citation>
    <scope>NUCLEOTIDE SEQUENCE [LARGE SCALE GENOMIC DNA]</scope>
    <source>
        <strain evidence="4 5">BR3299</strain>
    </source>
</reference>
<comment type="subcellular location">
    <subcellularLocation>
        <location evidence="2">Cytoplasm</location>
    </subcellularLocation>
</comment>
<dbReference type="InterPro" id="IPR006015">
    <property type="entry name" value="Universal_stress_UspA"/>
</dbReference>
<dbReference type="PANTHER" id="PTHR46268:SF15">
    <property type="entry name" value="UNIVERSAL STRESS PROTEIN HP_0031"/>
    <property type="match status" value="1"/>
</dbReference>
<dbReference type="PIRSF" id="PIRSF006276">
    <property type="entry name" value="UspA"/>
    <property type="match status" value="1"/>
</dbReference>
<comment type="caution">
    <text evidence="4">The sequence shown here is derived from an EMBL/GenBank/DDBJ whole genome shotgun (WGS) entry which is preliminary data.</text>
</comment>
<evidence type="ECO:0000313" key="5">
    <source>
        <dbReference type="Proteomes" id="UP000035489"/>
    </source>
</evidence>
<dbReference type="RefSeq" id="WP_047189234.1">
    <property type="nucleotide sequence ID" value="NZ_LCYG01000028.1"/>
</dbReference>
<dbReference type="InterPro" id="IPR014729">
    <property type="entry name" value="Rossmann-like_a/b/a_fold"/>
</dbReference>
<dbReference type="Gene3D" id="3.40.50.620">
    <property type="entry name" value="HUPs"/>
    <property type="match status" value="1"/>
</dbReference>
<dbReference type="Proteomes" id="UP000035489">
    <property type="component" value="Unassembled WGS sequence"/>
</dbReference>
<dbReference type="Pfam" id="PF00582">
    <property type="entry name" value="Usp"/>
    <property type="match status" value="1"/>
</dbReference>
<keyword evidence="2" id="KW-0963">Cytoplasm</keyword>
<evidence type="ECO:0000259" key="3">
    <source>
        <dbReference type="Pfam" id="PF00582"/>
    </source>
</evidence>
<proteinExistence type="inferred from homology"/>
<dbReference type="PATRIC" id="fig|1225564.3.peg.3078"/>
<dbReference type="PANTHER" id="PTHR46268">
    <property type="entry name" value="STRESS RESPONSE PROTEIN NHAX"/>
    <property type="match status" value="1"/>
</dbReference>
<dbReference type="PRINTS" id="PR01438">
    <property type="entry name" value="UNVRSLSTRESS"/>
</dbReference>
<dbReference type="CDD" id="cd00293">
    <property type="entry name" value="USP-like"/>
    <property type="match status" value="1"/>
</dbReference>
<comment type="similarity">
    <text evidence="1 2">Belongs to the universal stress protein A family.</text>
</comment>
<accession>A0A0H1RCK4</accession>
<dbReference type="GO" id="GO:0005737">
    <property type="term" value="C:cytoplasm"/>
    <property type="evidence" value="ECO:0007669"/>
    <property type="project" value="UniProtKB-SubCell"/>
</dbReference>
<evidence type="ECO:0000256" key="1">
    <source>
        <dbReference type="ARBA" id="ARBA00008791"/>
    </source>
</evidence>
<dbReference type="OrthoDB" id="5564966at2"/>
<dbReference type="InterPro" id="IPR006016">
    <property type="entry name" value="UspA"/>
</dbReference>
<dbReference type="EMBL" id="LCYG01000028">
    <property type="protein sequence ID" value="KLK92938.1"/>
    <property type="molecule type" value="Genomic_DNA"/>
</dbReference>